<keyword evidence="3" id="KW-1185">Reference proteome</keyword>
<sequence length="293" mass="32392">MGTRTAHSATSKSADGPCGGSAGAHKAHTASELTRNLMDSTCKATAEAAQHRCAMLPPVGRVSPHCRDGWDEHARLRNAAERLLNEIGESSEIAGNSEKAWECAQIASKCVFGDQNHVEAYQCGHNGPRRGERRSKRPGWRIMRVCHLSWGMWLFTRANYVVVPTLGINPPSTSWQPSQPSSPLDSLWSEAEREDAEEEEEEVLMHEFPDALISTTREEDGYLVIKSGLCQALGPRFEPYLPVGMPAMLQAASVKADILIYDDEYKERAEKDGCETIPMDGQQVRIKTSIIEE</sequence>
<evidence type="ECO:0000313" key="2">
    <source>
        <dbReference type="EMBL" id="TFK45181.1"/>
    </source>
</evidence>
<evidence type="ECO:0000313" key="3">
    <source>
        <dbReference type="Proteomes" id="UP000305948"/>
    </source>
</evidence>
<name>A0A5C3MUV9_9AGAM</name>
<feature type="non-terminal residue" evidence="2">
    <location>
        <position position="293"/>
    </location>
</feature>
<proteinExistence type="predicted"/>
<dbReference type="EMBL" id="ML213572">
    <property type="protein sequence ID" value="TFK45181.1"/>
    <property type="molecule type" value="Genomic_DNA"/>
</dbReference>
<feature type="compositionally biased region" description="Low complexity" evidence="1">
    <location>
        <begin position="171"/>
        <end position="189"/>
    </location>
</feature>
<dbReference type="Gene3D" id="1.25.10.10">
    <property type="entry name" value="Leucine-rich Repeat Variant"/>
    <property type="match status" value="1"/>
</dbReference>
<dbReference type="STRING" id="5364.A0A5C3MUV9"/>
<accession>A0A5C3MUV9</accession>
<dbReference type="OrthoDB" id="543373at2759"/>
<dbReference type="AlphaFoldDB" id="A0A5C3MUV9"/>
<feature type="compositionally biased region" description="Polar residues" evidence="1">
    <location>
        <begin position="1"/>
        <end position="13"/>
    </location>
</feature>
<feature type="region of interest" description="Disordered" evidence="1">
    <location>
        <begin position="1"/>
        <end position="27"/>
    </location>
</feature>
<dbReference type="InterPro" id="IPR011989">
    <property type="entry name" value="ARM-like"/>
</dbReference>
<protein>
    <submittedName>
        <fullName evidence="2">Uncharacterized protein</fullName>
    </submittedName>
</protein>
<organism evidence="2 3">
    <name type="scientific">Heliocybe sulcata</name>
    <dbReference type="NCBI Taxonomy" id="5364"/>
    <lineage>
        <taxon>Eukaryota</taxon>
        <taxon>Fungi</taxon>
        <taxon>Dikarya</taxon>
        <taxon>Basidiomycota</taxon>
        <taxon>Agaricomycotina</taxon>
        <taxon>Agaricomycetes</taxon>
        <taxon>Gloeophyllales</taxon>
        <taxon>Gloeophyllaceae</taxon>
        <taxon>Heliocybe</taxon>
    </lineage>
</organism>
<dbReference type="Proteomes" id="UP000305948">
    <property type="component" value="Unassembled WGS sequence"/>
</dbReference>
<gene>
    <name evidence="2" type="ORF">OE88DRAFT_1649503</name>
</gene>
<reference evidence="2 3" key="1">
    <citation type="journal article" date="2019" name="Nat. Ecol. Evol.">
        <title>Megaphylogeny resolves global patterns of mushroom evolution.</title>
        <authorList>
            <person name="Varga T."/>
            <person name="Krizsan K."/>
            <person name="Foldi C."/>
            <person name="Dima B."/>
            <person name="Sanchez-Garcia M."/>
            <person name="Sanchez-Ramirez S."/>
            <person name="Szollosi G.J."/>
            <person name="Szarkandi J.G."/>
            <person name="Papp V."/>
            <person name="Albert L."/>
            <person name="Andreopoulos W."/>
            <person name="Angelini C."/>
            <person name="Antonin V."/>
            <person name="Barry K.W."/>
            <person name="Bougher N.L."/>
            <person name="Buchanan P."/>
            <person name="Buyck B."/>
            <person name="Bense V."/>
            <person name="Catcheside P."/>
            <person name="Chovatia M."/>
            <person name="Cooper J."/>
            <person name="Damon W."/>
            <person name="Desjardin D."/>
            <person name="Finy P."/>
            <person name="Geml J."/>
            <person name="Haridas S."/>
            <person name="Hughes K."/>
            <person name="Justo A."/>
            <person name="Karasinski D."/>
            <person name="Kautmanova I."/>
            <person name="Kiss B."/>
            <person name="Kocsube S."/>
            <person name="Kotiranta H."/>
            <person name="LaButti K.M."/>
            <person name="Lechner B.E."/>
            <person name="Liimatainen K."/>
            <person name="Lipzen A."/>
            <person name="Lukacs Z."/>
            <person name="Mihaltcheva S."/>
            <person name="Morgado L.N."/>
            <person name="Niskanen T."/>
            <person name="Noordeloos M.E."/>
            <person name="Ohm R.A."/>
            <person name="Ortiz-Santana B."/>
            <person name="Ovrebo C."/>
            <person name="Racz N."/>
            <person name="Riley R."/>
            <person name="Savchenko A."/>
            <person name="Shiryaev A."/>
            <person name="Soop K."/>
            <person name="Spirin V."/>
            <person name="Szebenyi C."/>
            <person name="Tomsovsky M."/>
            <person name="Tulloss R.E."/>
            <person name="Uehling J."/>
            <person name="Grigoriev I.V."/>
            <person name="Vagvolgyi C."/>
            <person name="Papp T."/>
            <person name="Martin F.M."/>
            <person name="Miettinen O."/>
            <person name="Hibbett D.S."/>
            <person name="Nagy L.G."/>
        </authorList>
    </citation>
    <scope>NUCLEOTIDE SEQUENCE [LARGE SCALE GENOMIC DNA]</scope>
    <source>
        <strain evidence="2 3">OMC1185</strain>
    </source>
</reference>
<feature type="region of interest" description="Disordered" evidence="1">
    <location>
        <begin position="171"/>
        <end position="195"/>
    </location>
</feature>
<evidence type="ECO:0000256" key="1">
    <source>
        <dbReference type="SAM" id="MobiDB-lite"/>
    </source>
</evidence>